<reference evidence="5" key="1">
    <citation type="journal article" date="2019" name="Int. J. Syst. Evol. Microbiol.">
        <title>The Global Catalogue of Microorganisms (GCM) 10K type strain sequencing project: providing services to taxonomists for standard genome sequencing and annotation.</title>
        <authorList>
            <consortium name="The Broad Institute Genomics Platform"/>
            <consortium name="The Broad Institute Genome Sequencing Center for Infectious Disease"/>
            <person name="Wu L."/>
            <person name="Ma J."/>
        </authorList>
    </citation>
    <scope>NUCLEOTIDE SEQUENCE [LARGE SCALE GENOMIC DNA]</scope>
    <source>
        <strain evidence="5">CGMCC 1.12749</strain>
    </source>
</reference>
<gene>
    <name evidence="4" type="ORF">GCM10011323_15120</name>
</gene>
<name>A0ABQ1W2V6_9BACT</name>
<evidence type="ECO:0000259" key="3">
    <source>
        <dbReference type="Pfam" id="PF07992"/>
    </source>
</evidence>
<dbReference type="RefSeq" id="WP_188500906.1">
    <property type="nucleotide sequence ID" value="NZ_BMFP01000002.1"/>
</dbReference>
<dbReference type="Gene3D" id="3.50.50.60">
    <property type="entry name" value="FAD/NAD(P)-binding domain"/>
    <property type="match status" value="2"/>
</dbReference>
<comment type="caution">
    <text evidence="4">The sequence shown here is derived from an EMBL/GenBank/DDBJ whole genome shotgun (WGS) entry which is preliminary data.</text>
</comment>
<dbReference type="Pfam" id="PF07992">
    <property type="entry name" value="Pyr_redox_2"/>
    <property type="match status" value="1"/>
</dbReference>
<dbReference type="InterPro" id="IPR036188">
    <property type="entry name" value="FAD/NAD-bd_sf"/>
</dbReference>
<feature type="domain" description="FAD/NAD(P)-binding" evidence="3">
    <location>
        <begin position="5"/>
        <end position="283"/>
    </location>
</feature>
<evidence type="ECO:0000313" key="4">
    <source>
        <dbReference type="EMBL" id="GGG11618.1"/>
    </source>
</evidence>
<accession>A0ABQ1W2V6</accession>
<dbReference type="SUPFAM" id="SSF51905">
    <property type="entry name" value="FAD/NAD(P)-binding domain"/>
    <property type="match status" value="1"/>
</dbReference>
<dbReference type="InterPro" id="IPR050097">
    <property type="entry name" value="Ferredoxin-NADP_redctase_2"/>
</dbReference>
<dbReference type="EMBL" id="BMFP01000002">
    <property type="protein sequence ID" value="GGG11618.1"/>
    <property type="molecule type" value="Genomic_DNA"/>
</dbReference>
<proteinExistence type="predicted"/>
<dbReference type="PRINTS" id="PR00469">
    <property type="entry name" value="PNDRDTASEII"/>
</dbReference>
<evidence type="ECO:0000256" key="2">
    <source>
        <dbReference type="ARBA" id="ARBA00023002"/>
    </source>
</evidence>
<keyword evidence="5" id="KW-1185">Reference proteome</keyword>
<evidence type="ECO:0000256" key="1">
    <source>
        <dbReference type="ARBA" id="ARBA00022630"/>
    </source>
</evidence>
<sequence>MKEIYDVIIIGGGPAGLNAAMILGRSRRKVLLFDSGEPRNRWSRSMNGFLSSDGVNPGDFIRKGREELKKYSIQVIDHPVTDATYSKGTYVVESSEGHVYHSRKLLLATGLKDTLPEVEGIEELYGKSVHHCPYCDGWESRDKAIAVYGKDRSGIGQALAMKNWSDDVTLYTDGTRKLNNKDMELLDLNGVKVCTDAIARVQGEDGMLQHIILRNGELRPQEALFFSGETKQQSDIGRQLGCEFTGKGVIKTRRLQQANIPGLYVAGDAARDMQLVIVAAAEGAKAGVAINMELQQEDRENP</sequence>
<protein>
    <submittedName>
        <fullName evidence="4">Thioredoxin reductase</fullName>
    </submittedName>
</protein>
<keyword evidence="2" id="KW-0560">Oxidoreductase</keyword>
<evidence type="ECO:0000313" key="5">
    <source>
        <dbReference type="Proteomes" id="UP000634043"/>
    </source>
</evidence>
<dbReference type="PRINTS" id="PR00368">
    <property type="entry name" value="FADPNR"/>
</dbReference>
<dbReference type="Proteomes" id="UP000634043">
    <property type="component" value="Unassembled WGS sequence"/>
</dbReference>
<dbReference type="PANTHER" id="PTHR48105">
    <property type="entry name" value="THIOREDOXIN REDUCTASE 1-RELATED-RELATED"/>
    <property type="match status" value="1"/>
</dbReference>
<organism evidence="4 5">
    <name type="scientific">Pontibacter amylolyticus</name>
    <dbReference type="NCBI Taxonomy" id="1424080"/>
    <lineage>
        <taxon>Bacteria</taxon>
        <taxon>Pseudomonadati</taxon>
        <taxon>Bacteroidota</taxon>
        <taxon>Cytophagia</taxon>
        <taxon>Cytophagales</taxon>
        <taxon>Hymenobacteraceae</taxon>
        <taxon>Pontibacter</taxon>
    </lineage>
</organism>
<dbReference type="InterPro" id="IPR023753">
    <property type="entry name" value="FAD/NAD-binding_dom"/>
</dbReference>
<keyword evidence="1" id="KW-0285">Flavoprotein</keyword>